<organism evidence="2 3">
    <name type="scientific">Hibiscus sabdariffa</name>
    <name type="common">roselle</name>
    <dbReference type="NCBI Taxonomy" id="183260"/>
    <lineage>
        <taxon>Eukaryota</taxon>
        <taxon>Viridiplantae</taxon>
        <taxon>Streptophyta</taxon>
        <taxon>Embryophyta</taxon>
        <taxon>Tracheophyta</taxon>
        <taxon>Spermatophyta</taxon>
        <taxon>Magnoliopsida</taxon>
        <taxon>eudicotyledons</taxon>
        <taxon>Gunneridae</taxon>
        <taxon>Pentapetalae</taxon>
        <taxon>rosids</taxon>
        <taxon>malvids</taxon>
        <taxon>Malvales</taxon>
        <taxon>Malvaceae</taxon>
        <taxon>Malvoideae</taxon>
        <taxon>Hibiscus</taxon>
    </lineage>
</organism>
<accession>A0ABR2THP9</accession>
<dbReference type="EMBL" id="JBBPBN010000005">
    <property type="protein sequence ID" value="KAK9037020.1"/>
    <property type="molecule type" value="Genomic_DNA"/>
</dbReference>
<evidence type="ECO:0000256" key="1">
    <source>
        <dbReference type="SAM" id="MobiDB-lite"/>
    </source>
</evidence>
<feature type="compositionally biased region" description="Basic and acidic residues" evidence="1">
    <location>
        <begin position="40"/>
        <end position="49"/>
    </location>
</feature>
<dbReference type="Proteomes" id="UP001396334">
    <property type="component" value="Unassembled WGS sequence"/>
</dbReference>
<evidence type="ECO:0000313" key="2">
    <source>
        <dbReference type="EMBL" id="KAK9037020.1"/>
    </source>
</evidence>
<reference evidence="2 3" key="1">
    <citation type="journal article" date="2024" name="G3 (Bethesda)">
        <title>Genome assembly of Hibiscus sabdariffa L. provides insights into metabolisms of medicinal natural products.</title>
        <authorList>
            <person name="Kim T."/>
        </authorList>
    </citation>
    <scope>NUCLEOTIDE SEQUENCE [LARGE SCALE GENOMIC DNA]</scope>
    <source>
        <strain evidence="2">TK-2024</strain>
        <tissue evidence="2">Old leaves</tissue>
    </source>
</reference>
<proteinExistence type="predicted"/>
<feature type="compositionally biased region" description="Basic and acidic residues" evidence="1">
    <location>
        <begin position="1"/>
        <end position="16"/>
    </location>
</feature>
<gene>
    <name evidence="2" type="ORF">V6N11_021942</name>
</gene>
<keyword evidence="3" id="KW-1185">Reference proteome</keyword>
<sequence length="135" mass="14720">MEGANKEEGSLEEVEKMMGSSSESDAAKDNVNQPSINEGGSKDQRRDESLTGNQQVSDKQQEASDNETKPSPMKPDKNGSSDLSGDKIPAKDKPKPGDQKPNLILHQRPDPNHPIEDNCCDKYCPKCCAKCCCIL</sequence>
<feature type="compositionally biased region" description="Basic and acidic residues" evidence="1">
    <location>
        <begin position="59"/>
        <end position="98"/>
    </location>
</feature>
<evidence type="ECO:0000313" key="3">
    <source>
        <dbReference type="Proteomes" id="UP001396334"/>
    </source>
</evidence>
<name>A0ABR2THP9_9ROSI</name>
<feature type="region of interest" description="Disordered" evidence="1">
    <location>
        <begin position="1"/>
        <end position="113"/>
    </location>
</feature>
<feature type="compositionally biased region" description="Polar residues" evidence="1">
    <location>
        <begin position="19"/>
        <end position="38"/>
    </location>
</feature>
<protein>
    <submittedName>
        <fullName evidence="2">Uncharacterized protein</fullName>
    </submittedName>
</protein>
<comment type="caution">
    <text evidence="2">The sequence shown here is derived from an EMBL/GenBank/DDBJ whole genome shotgun (WGS) entry which is preliminary data.</text>
</comment>